<dbReference type="EMBL" id="JAJHNU010000001">
    <property type="protein sequence ID" value="MDN4121240.1"/>
    <property type="molecule type" value="Genomic_DNA"/>
</dbReference>
<keyword evidence="2" id="KW-1185">Reference proteome</keyword>
<comment type="caution">
    <text evidence="1">The sequence shown here is derived from an EMBL/GenBank/DDBJ whole genome shotgun (WGS) entry which is preliminary data.</text>
</comment>
<reference evidence="1" key="1">
    <citation type="submission" date="2021-11" db="EMBL/GenBank/DDBJ databases">
        <title>Draft genome sequence of Alcaligenes endophyticus type strain CCUG 75668T.</title>
        <authorList>
            <person name="Salva-Serra F."/>
            <person name="Duran R.E."/>
            <person name="Seeger M."/>
            <person name="Moore E.R.B."/>
            <person name="Jaen-Luchoro D."/>
        </authorList>
    </citation>
    <scope>NUCLEOTIDE SEQUENCE</scope>
    <source>
        <strain evidence="1">CCUG 75668</strain>
    </source>
</reference>
<accession>A0ABT8EJ31</accession>
<proteinExistence type="predicted"/>
<organism evidence="1 2">
    <name type="scientific">Alcaligenes endophyticus</name>
    <dbReference type="NCBI Taxonomy" id="1929088"/>
    <lineage>
        <taxon>Bacteria</taxon>
        <taxon>Pseudomonadati</taxon>
        <taxon>Pseudomonadota</taxon>
        <taxon>Betaproteobacteria</taxon>
        <taxon>Burkholderiales</taxon>
        <taxon>Alcaligenaceae</taxon>
        <taxon>Alcaligenes</taxon>
    </lineage>
</organism>
<evidence type="ECO:0000313" key="1">
    <source>
        <dbReference type="EMBL" id="MDN4121240.1"/>
    </source>
</evidence>
<dbReference type="InterPro" id="IPR056113">
    <property type="entry name" value="DUF7696"/>
</dbReference>
<protein>
    <submittedName>
        <fullName evidence="1">Uncharacterized protein</fullName>
    </submittedName>
</protein>
<dbReference type="RefSeq" id="WP_266124862.1">
    <property type="nucleotide sequence ID" value="NZ_JAJHNU010000001.1"/>
</dbReference>
<dbReference type="Pfam" id="PF24751">
    <property type="entry name" value="DUF7696"/>
    <property type="match status" value="1"/>
</dbReference>
<sequence>MKTQTEQHRHECEARYVLNLPFADRKPYLEGIGRRRGEVAKAALESEVRKQYKLRKEAA</sequence>
<dbReference type="Proteomes" id="UP001168613">
    <property type="component" value="Unassembled WGS sequence"/>
</dbReference>
<evidence type="ECO:0000313" key="2">
    <source>
        <dbReference type="Proteomes" id="UP001168613"/>
    </source>
</evidence>
<gene>
    <name evidence="1" type="ORF">LMS43_08070</name>
</gene>
<name>A0ABT8EJ31_9BURK</name>